<dbReference type="SUPFAM" id="SSF47413">
    <property type="entry name" value="lambda repressor-like DNA-binding domains"/>
    <property type="match status" value="1"/>
</dbReference>
<name>A0A931N5J9_9NOCA</name>
<dbReference type="InterPro" id="IPR010982">
    <property type="entry name" value="Lambda_DNA-bd_dom_sf"/>
</dbReference>
<dbReference type="RefSeq" id="WP_196152252.1">
    <property type="nucleotide sequence ID" value="NZ_JADMLG010000013.1"/>
</dbReference>
<organism evidence="2 3">
    <name type="scientific">Nocardia bovistercoris</name>
    <dbReference type="NCBI Taxonomy" id="2785916"/>
    <lineage>
        <taxon>Bacteria</taxon>
        <taxon>Bacillati</taxon>
        <taxon>Actinomycetota</taxon>
        <taxon>Actinomycetes</taxon>
        <taxon>Mycobacteriales</taxon>
        <taxon>Nocardiaceae</taxon>
        <taxon>Nocardia</taxon>
    </lineage>
</organism>
<dbReference type="Pfam" id="PF01381">
    <property type="entry name" value="HTH_3"/>
    <property type="match status" value="1"/>
</dbReference>
<dbReference type="Proteomes" id="UP000655751">
    <property type="component" value="Unassembled WGS sequence"/>
</dbReference>
<dbReference type="AlphaFoldDB" id="A0A931N5J9"/>
<accession>A0A931N5J9</accession>
<dbReference type="CDD" id="cd00093">
    <property type="entry name" value="HTH_XRE"/>
    <property type="match status" value="1"/>
</dbReference>
<sequence length="131" mass="14396">MNQDQAIDIGNFLRSKREDVGLSQAEVARRAGVDKGTVSRVESAQFTARTDNLQAIGEVVGVSLTDIFAAGGRIPSTDLPSIRPYLRAKYCNMPTELLEEIEGYLEQLARERGISFDGPLNDEDQYTTTAN</sequence>
<dbReference type="InterPro" id="IPR001387">
    <property type="entry name" value="Cro/C1-type_HTH"/>
</dbReference>
<feature type="domain" description="HTH cro/C1-type" evidence="1">
    <location>
        <begin position="13"/>
        <end position="67"/>
    </location>
</feature>
<reference evidence="2" key="1">
    <citation type="submission" date="2020-11" db="EMBL/GenBank/DDBJ databases">
        <title>Nocardia NEAU-351.nov., a novel actinomycete isolated from the cow dung.</title>
        <authorList>
            <person name="Zhang X."/>
        </authorList>
    </citation>
    <scope>NUCLEOTIDE SEQUENCE</scope>
    <source>
        <strain evidence="2">NEAU-351</strain>
    </source>
</reference>
<evidence type="ECO:0000259" key="1">
    <source>
        <dbReference type="PROSITE" id="PS50943"/>
    </source>
</evidence>
<comment type="caution">
    <text evidence="2">The sequence shown here is derived from an EMBL/GenBank/DDBJ whole genome shotgun (WGS) entry which is preliminary data.</text>
</comment>
<proteinExistence type="predicted"/>
<dbReference type="Gene3D" id="1.10.260.40">
    <property type="entry name" value="lambda repressor-like DNA-binding domains"/>
    <property type="match status" value="1"/>
</dbReference>
<protein>
    <submittedName>
        <fullName evidence="2">Helix-turn-helix transcriptional regulator</fullName>
    </submittedName>
</protein>
<dbReference type="EMBL" id="JADMLG010000013">
    <property type="protein sequence ID" value="MBH0779929.1"/>
    <property type="molecule type" value="Genomic_DNA"/>
</dbReference>
<evidence type="ECO:0000313" key="3">
    <source>
        <dbReference type="Proteomes" id="UP000655751"/>
    </source>
</evidence>
<dbReference type="PROSITE" id="PS50943">
    <property type="entry name" value="HTH_CROC1"/>
    <property type="match status" value="1"/>
</dbReference>
<evidence type="ECO:0000313" key="2">
    <source>
        <dbReference type="EMBL" id="MBH0779929.1"/>
    </source>
</evidence>
<dbReference type="SMART" id="SM00530">
    <property type="entry name" value="HTH_XRE"/>
    <property type="match status" value="1"/>
</dbReference>
<gene>
    <name evidence="2" type="ORF">IT779_27010</name>
</gene>
<dbReference type="GO" id="GO:0003677">
    <property type="term" value="F:DNA binding"/>
    <property type="evidence" value="ECO:0007669"/>
    <property type="project" value="InterPro"/>
</dbReference>
<keyword evidence="3" id="KW-1185">Reference proteome</keyword>